<dbReference type="InterPro" id="IPR011330">
    <property type="entry name" value="Glyco_hydro/deAcase_b/a-brl"/>
</dbReference>
<dbReference type="AlphaFoldDB" id="W4VCG0"/>
<dbReference type="InterPro" id="IPR006837">
    <property type="entry name" value="Divergent_DAC"/>
</dbReference>
<dbReference type="Proteomes" id="UP000019109">
    <property type="component" value="Unassembled WGS sequence"/>
</dbReference>
<dbReference type="GO" id="GO:0005975">
    <property type="term" value="P:carbohydrate metabolic process"/>
    <property type="evidence" value="ECO:0007669"/>
    <property type="project" value="InterPro"/>
</dbReference>
<dbReference type="Gene3D" id="3.20.20.370">
    <property type="entry name" value="Glycoside hydrolase/deacetylase"/>
    <property type="match status" value="1"/>
</dbReference>
<gene>
    <name evidence="1" type="ORF">JCM21531_4084</name>
</gene>
<dbReference type="EMBL" id="BAVR01000072">
    <property type="protein sequence ID" value="GAE90468.1"/>
    <property type="molecule type" value="Genomic_DNA"/>
</dbReference>
<dbReference type="Pfam" id="PF04748">
    <property type="entry name" value="Polysacc_deac_2"/>
    <property type="match status" value="1"/>
</dbReference>
<keyword evidence="2" id="KW-1185">Reference proteome</keyword>
<protein>
    <submittedName>
        <fullName evidence="1">Periplasmic protein</fullName>
    </submittedName>
</protein>
<sequence length="83" mass="9358">MQDAFNDIPCYERNIFLDGQKPKEHVIKKLREAANIAEKNGFAVAIGYVGTEGGKVTAEAIQEMLPEFDERNIQLVFISELDE</sequence>
<evidence type="ECO:0000313" key="1">
    <source>
        <dbReference type="EMBL" id="GAE90468.1"/>
    </source>
</evidence>
<comment type="caution">
    <text evidence="1">The sequence shown here is derived from an EMBL/GenBank/DDBJ whole genome shotgun (WGS) entry which is preliminary data.</text>
</comment>
<reference evidence="1" key="1">
    <citation type="journal article" date="2014" name="Genome Announc.">
        <title>Draft Genome Sequence of Clostridium straminisolvens Strain JCM 21531T, Isolated from a Cellulose-Degrading Bacterial Community.</title>
        <authorList>
            <person name="Yuki M."/>
            <person name="Oshima K."/>
            <person name="Suda W."/>
            <person name="Sakamoto M."/>
            <person name="Kitamura K."/>
            <person name="Iida T."/>
            <person name="Hattori M."/>
            <person name="Ohkuma M."/>
        </authorList>
    </citation>
    <scope>NUCLEOTIDE SEQUENCE [LARGE SCALE GENOMIC DNA]</scope>
    <source>
        <strain evidence="1">JCM 21531</strain>
    </source>
</reference>
<dbReference type="SUPFAM" id="SSF88713">
    <property type="entry name" value="Glycoside hydrolase/deacetylase"/>
    <property type="match status" value="1"/>
</dbReference>
<proteinExistence type="predicted"/>
<accession>W4VCG0</accession>
<organism evidence="1 2">
    <name type="scientific">Acetivibrio straminisolvens JCM 21531</name>
    <dbReference type="NCBI Taxonomy" id="1294263"/>
    <lineage>
        <taxon>Bacteria</taxon>
        <taxon>Bacillati</taxon>
        <taxon>Bacillota</taxon>
        <taxon>Clostridia</taxon>
        <taxon>Eubacteriales</taxon>
        <taxon>Oscillospiraceae</taxon>
        <taxon>Acetivibrio</taxon>
    </lineage>
</organism>
<evidence type="ECO:0000313" key="2">
    <source>
        <dbReference type="Proteomes" id="UP000019109"/>
    </source>
</evidence>
<name>W4VCG0_9FIRM</name>
<dbReference type="STRING" id="1294263.JCM21531_4084"/>